<proteinExistence type="predicted"/>
<keyword evidence="1" id="KW-0472">Membrane</keyword>
<sequence>MTHTRPEDTTSRFDFEQLRKIVAIISIIVLVALVAWASYQEQAGRPAPYNGDSLGRNTSESMDSYLTRAGQSLDRAPADEKAFALVTFTDPLPTAAAGPVFESVGIGRVNALIVDAAAPIALPEPVEPDNRAVVFDRALKRMAGTVGAPPASSDFWIRGAVVRDTGTKLRELAASSPEILAVEVLPPDAAWGLFGVQPVVTGR</sequence>
<keyword evidence="1" id="KW-0812">Transmembrane</keyword>
<evidence type="ECO:0000313" key="2">
    <source>
        <dbReference type="EMBL" id="MBN9643125.1"/>
    </source>
</evidence>
<name>A0A939DYG2_9CORY</name>
<evidence type="ECO:0000256" key="1">
    <source>
        <dbReference type="SAM" id="Phobius"/>
    </source>
</evidence>
<evidence type="ECO:0000313" key="3">
    <source>
        <dbReference type="Proteomes" id="UP000664332"/>
    </source>
</evidence>
<organism evidence="2 3">
    <name type="scientific">Corynebacterium mendelii</name>
    <dbReference type="NCBI Taxonomy" id="2765362"/>
    <lineage>
        <taxon>Bacteria</taxon>
        <taxon>Bacillati</taxon>
        <taxon>Actinomycetota</taxon>
        <taxon>Actinomycetes</taxon>
        <taxon>Mycobacteriales</taxon>
        <taxon>Corynebacteriaceae</taxon>
        <taxon>Corynebacterium</taxon>
    </lineage>
</organism>
<dbReference type="RefSeq" id="WP_207117530.1">
    <property type="nucleotide sequence ID" value="NZ_JAFLEQ010000003.1"/>
</dbReference>
<dbReference type="Proteomes" id="UP000664332">
    <property type="component" value="Unassembled WGS sequence"/>
</dbReference>
<feature type="transmembrane region" description="Helical" evidence="1">
    <location>
        <begin position="21"/>
        <end position="39"/>
    </location>
</feature>
<reference evidence="2" key="1">
    <citation type="submission" date="2021-03" db="EMBL/GenBank/DDBJ databases">
        <authorList>
            <person name="Sun Q."/>
        </authorList>
    </citation>
    <scope>NUCLEOTIDE SEQUENCE</scope>
    <source>
        <strain evidence="2">CCM 8862</strain>
    </source>
</reference>
<keyword evidence="1" id="KW-1133">Transmembrane helix</keyword>
<comment type="caution">
    <text evidence="2">The sequence shown here is derived from an EMBL/GenBank/DDBJ whole genome shotgun (WGS) entry which is preliminary data.</text>
</comment>
<keyword evidence="3" id="KW-1185">Reference proteome</keyword>
<dbReference type="AlphaFoldDB" id="A0A939DYG2"/>
<protein>
    <submittedName>
        <fullName evidence="2">Uncharacterized protein</fullName>
    </submittedName>
</protein>
<gene>
    <name evidence="2" type="ORF">JZY06_00545</name>
</gene>
<dbReference type="EMBL" id="JAFLEQ010000003">
    <property type="protein sequence ID" value="MBN9643125.1"/>
    <property type="molecule type" value="Genomic_DNA"/>
</dbReference>
<accession>A0A939DYG2</accession>